<reference evidence="1 2" key="1">
    <citation type="submission" date="2013-02" db="EMBL/GenBank/DDBJ databases">
        <title>The Genome Sequence of Acinetobacter sp. NIPH 2171.</title>
        <authorList>
            <consortium name="The Broad Institute Genome Sequencing Platform"/>
            <consortium name="The Broad Institute Genome Sequencing Center for Infectious Disease"/>
            <person name="Cerqueira G."/>
            <person name="Feldgarden M."/>
            <person name="Courvalin P."/>
            <person name="Perichon B."/>
            <person name="Grillot-Courvalin C."/>
            <person name="Clermont D."/>
            <person name="Rocha E."/>
            <person name="Yoon E.-J."/>
            <person name="Nemec A."/>
            <person name="Walker B."/>
            <person name="Young S.K."/>
            <person name="Zeng Q."/>
            <person name="Gargeya S."/>
            <person name="Fitzgerald M."/>
            <person name="Haas B."/>
            <person name="Abouelleil A."/>
            <person name="Alvarado L."/>
            <person name="Arachchi H.M."/>
            <person name="Berlin A.M."/>
            <person name="Chapman S.B."/>
            <person name="Dewar J."/>
            <person name="Goldberg J."/>
            <person name="Griggs A."/>
            <person name="Gujja S."/>
            <person name="Hansen M."/>
            <person name="Howarth C."/>
            <person name="Imamovic A."/>
            <person name="Larimer J."/>
            <person name="McCowan C."/>
            <person name="Murphy C."/>
            <person name="Neiman D."/>
            <person name="Pearson M."/>
            <person name="Priest M."/>
            <person name="Roberts A."/>
            <person name="Saif S."/>
            <person name="Shea T."/>
            <person name="Sisk P."/>
            <person name="Sykes S."/>
            <person name="Wortman J."/>
            <person name="Nusbaum C."/>
            <person name="Birren B."/>
        </authorList>
    </citation>
    <scope>NUCLEOTIDE SEQUENCE [LARGE SCALE GENOMIC DNA]</scope>
    <source>
        <strain evidence="1 2">NIPH 2171</strain>
    </source>
</reference>
<dbReference type="HOGENOM" id="CLU_2839752_0_0_6"/>
<organism evidence="1 2">
    <name type="scientific">Acinetobacter variabilis</name>
    <dbReference type="NCBI Taxonomy" id="70346"/>
    <lineage>
        <taxon>Bacteria</taxon>
        <taxon>Pseudomonadati</taxon>
        <taxon>Pseudomonadota</taxon>
        <taxon>Gammaproteobacteria</taxon>
        <taxon>Moraxellales</taxon>
        <taxon>Moraxellaceae</taxon>
        <taxon>Acinetobacter</taxon>
    </lineage>
</organism>
<gene>
    <name evidence="1" type="ORF">F897_02495</name>
</gene>
<dbReference type="STRING" id="70346.F897_02495"/>
<dbReference type="Proteomes" id="UP000013101">
    <property type="component" value="Unassembled WGS sequence"/>
</dbReference>
<dbReference type="OrthoDB" id="2086116at2"/>
<evidence type="ECO:0000313" key="2">
    <source>
        <dbReference type="Proteomes" id="UP000013101"/>
    </source>
</evidence>
<dbReference type="EMBL" id="APRS01000014">
    <property type="protein sequence ID" value="ENX08088.1"/>
    <property type="molecule type" value="Genomic_DNA"/>
</dbReference>
<protein>
    <submittedName>
        <fullName evidence="1">Uncharacterized protein</fullName>
    </submittedName>
</protein>
<evidence type="ECO:0000313" key="1">
    <source>
        <dbReference type="EMBL" id="ENX08088.1"/>
    </source>
</evidence>
<sequence length="65" mass="7353">MSNKLDLSFEVVRPDIHASREYTKTCSGGVSDCCTRTCTRITDDSNSSLDAWEQYLEVNEGILQY</sequence>
<dbReference type="AlphaFoldDB" id="N9MHP8"/>
<comment type="caution">
    <text evidence="1">The sequence shown here is derived from an EMBL/GenBank/DDBJ whole genome shotgun (WGS) entry which is preliminary data.</text>
</comment>
<accession>N9MHP8</accession>
<proteinExistence type="predicted"/>
<name>N9MHP8_9GAMM</name>